<accession>A0A5C5YAI0</accession>
<feature type="domain" description="DUF6298" evidence="2">
    <location>
        <begin position="123"/>
        <end position="278"/>
    </location>
</feature>
<dbReference type="RefSeq" id="WP_145294299.1">
    <property type="nucleotide sequence ID" value="NZ_CP036319.1"/>
</dbReference>
<organism evidence="3 4">
    <name type="scientific">Crateriforma conspicua</name>
    <dbReference type="NCBI Taxonomy" id="2527996"/>
    <lineage>
        <taxon>Bacteria</taxon>
        <taxon>Pseudomonadati</taxon>
        <taxon>Planctomycetota</taxon>
        <taxon>Planctomycetia</taxon>
        <taxon>Planctomycetales</taxon>
        <taxon>Planctomycetaceae</taxon>
        <taxon>Crateriforma</taxon>
    </lineage>
</organism>
<keyword evidence="4" id="KW-1185">Reference proteome</keyword>
<dbReference type="InterPro" id="IPR017853">
    <property type="entry name" value="GH"/>
</dbReference>
<dbReference type="Pfam" id="PF19815">
    <property type="entry name" value="DUF6298"/>
    <property type="match status" value="1"/>
</dbReference>
<dbReference type="Gene3D" id="3.20.20.80">
    <property type="entry name" value="Glycosidases"/>
    <property type="match status" value="1"/>
</dbReference>
<name>A0A5C5YAI0_9PLAN</name>
<reference evidence="3 4" key="1">
    <citation type="submission" date="2019-02" db="EMBL/GenBank/DDBJ databases">
        <title>Deep-cultivation of Planctomycetes and their phenomic and genomic characterization uncovers novel biology.</title>
        <authorList>
            <person name="Wiegand S."/>
            <person name="Jogler M."/>
            <person name="Boedeker C."/>
            <person name="Pinto D."/>
            <person name="Vollmers J."/>
            <person name="Rivas-Marin E."/>
            <person name="Kohn T."/>
            <person name="Peeters S.H."/>
            <person name="Heuer A."/>
            <person name="Rast P."/>
            <person name="Oberbeckmann S."/>
            <person name="Bunk B."/>
            <person name="Jeske O."/>
            <person name="Meyerdierks A."/>
            <person name="Storesund J.E."/>
            <person name="Kallscheuer N."/>
            <person name="Luecker S."/>
            <person name="Lage O.M."/>
            <person name="Pohl T."/>
            <person name="Merkel B.J."/>
            <person name="Hornburger P."/>
            <person name="Mueller R.-W."/>
            <person name="Bruemmer F."/>
            <person name="Labrenz M."/>
            <person name="Spormann A.M."/>
            <person name="Op Den Camp H."/>
            <person name="Overmann J."/>
            <person name="Amann R."/>
            <person name="Jetten M.S.M."/>
            <person name="Mascher T."/>
            <person name="Medema M.H."/>
            <person name="Devos D.P."/>
            <person name="Kaster A.-K."/>
            <person name="Ovreas L."/>
            <person name="Rohde M."/>
            <person name="Galperin M.Y."/>
            <person name="Jogler C."/>
        </authorList>
    </citation>
    <scope>NUCLEOTIDE SEQUENCE [LARGE SCALE GENOMIC DNA]</scope>
    <source>
        <strain evidence="3 4">Pan14r</strain>
    </source>
</reference>
<sequence precursor="true">MATNRYRWSTATALVSRRLLCAGGLCLAFAAAVCPATGAEESRADQRGIEPWAENRWYWSYRGEPVLLLGGSDDDNLFQWPADELKAQLDRIQAAGGNVVRNTMSDRPDRGTEVYPFLRLDNGKYDLSRWNPKYWERFERFLRWTAQRDIFVQIEIWDRFDYADLAGRGPRRWIDHPYNPANNVNYTFDESGFAKTYPDHPGQNKQPFFFTTPRQRDNQVVLKYQQRQVAKLLQHSLQYDHVLYCIDNETRAQPQWGQYWADFIKQRAQDAGRTVMVTEMWDDWNLSATSHRETFDHPEIYDYVDVSQNNHNSGEKHWQNFLFVRDYLKSQPRPMNTTKTYGADGNKFGHRDQDAIERFWRHLLAGAASIRFHRPDSGIGINDKAVACLRAARDVEQLVPLWNVNPKNDLLIGRQANEAYAAAGKDDQTLVIFFPANATTAEVAVRDTGQRTADWISIDTDQRMQTRMGNKELMRLRPPNGGNWALVLRGEVHAER</sequence>
<evidence type="ECO:0000313" key="3">
    <source>
        <dbReference type="EMBL" id="TWT71843.1"/>
    </source>
</evidence>
<evidence type="ECO:0000313" key="4">
    <source>
        <dbReference type="Proteomes" id="UP000317238"/>
    </source>
</evidence>
<feature type="signal peptide" evidence="1">
    <location>
        <begin position="1"/>
        <end position="30"/>
    </location>
</feature>
<dbReference type="EMBL" id="SJPL01000001">
    <property type="protein sequence ID" value="TWT71843.1"/>
    <property type="molecule type" value="Genomic_DNA"/>
</dbReference>
<dbReference type="InterPro" id="IPR046265">
    <property type="entry name" value="DUF6298"/>
</dbReference>
<evidence type="ECO:0000259" key="2">
    <source>
        <dbReference type="Pfam" id="PF19815"/>
    </source>
</evidence>
<comment type="caution">
    <text evidence="3">The sequence shown here is derived from an EMBL/GenBank/DDBJ whole genome shotgun (WGS) entry which is preliminary data.</text>
</comment>
<proteinExistence type="predicted"/>
<dbReference type="Proteomes" id="UP000317238">
    <property type="component" value="Unassembled WGS sequence"/>
</dbReference>
<evidence type="ECO:0000256" key="1">
    <source>
        <dbReference type="SAM" id="SignalP"/>
    </source>
</evidence>
<gene>
    <name evidence="3" type="ORF">Pan14r_41600</name>
</gene>
<protein>
    <recommendedName>
        <fullName evidence="2">DUF6298 domain-containing protein</fullName>
    </recommendedName>
</protein>
<keyword evidence="1" id="KW-0732">Signal</keyword>
<dbReference type="OrthoDB" id="257148at2"/>
<dbReference type="AlphaFoldDB" id="A0A5C5YAI0"/>
<feature type="chain" id="PRO_5022725633" description="DUF6298 domain-containing protein" evidence="1">
    <location>
        <begin position="31"/>
        <end position="496"/>
    </location>
</feature>
<dbReference type="SUPFAM" id="SSF51445">
    <property type="entry name" value="(Trans)glycosidases"/>
    <property type="match status" value="1"/>
</dbReference>